<dbReference type="EMBL" id="AP022871">
    <property type="protein sequence ID" value="BCB91334.1"/>
    <property type="molecule type" value="Genomic_DNA"/>
</dbReference>
<dbReference type="KEGG" id="psuu:Psuf_086470"/>
<dbReference type="Pfam" id="PF02615">
    <property type="entry name" value="Ldh_2"/>
    <property type="match status" value="1"/>
</dbReference>
<evidence type="ECO:0000256" key="2">
    <source>
        <dbReference type="ARBA" id="ARBA00023002"/>
    </source>
</evidence>
<organism evidence="3 4">
    <name type="scientific">Phytohabitans suffuscus</name>
    <dbReference type="NCBI Taxonomy" id="624315"/>
    <lineage>
        <taxon>Bacteria</taxon>
        <taxon>Bacillati</taxon>
        <taxon>Actinomycetota</taxon>
        <taxon>Actinomycetes</taxon>
        <taxon>Micromonosporales</taxon>
        <taxon>Micromonosporaceae</taxon>
    </lineage>
</organism>
<name>A0A6F8YZ43_9ACTN</name>
<gene>
    <name evidence="3" type="ORF">Psuf_086470</name>
</gene>
<keyword evidence="2" id="KW-0560">Oxidoreductase</keyword>
<dbReference type="GO" id="GO:0016491">
    <property type="term" value="F:oxidoreductase activity"/>
    <property type="evidence" value="ECO:0007669"/>
    <property type="project" value="UniProtKB-KW"/>
</dbReference>
<dbReference type="Gene3D" id="3.30.1370.60">
    <property type="entry name" value="Hypothetical oxidoreductase yiak, domain 2"/>
    <property type="match status" value="1"/>
</dbReference>
<sequence length="340" mass="34467">MASLSATDATALATAVLERLGTPPDIAAAVAGWLVSSDLSGHASHGIIRLHDYAARIAKGTLDPAGRAEVTPVDGRARDGPVVLVDAHRGYGHPAAHLLTGELVGRARAHGVALGGIVDVSHTGRLGEWSEAAARQGVVLFLCYASLDKSNVAAYGAGEARLGTNPFTFGVPAQGDDAFVLDVATSALAGGKMQHYLEAGLPVPPDTLLDRDGHPTTDPAAFLDGGMLLPFGGHKGYGMSLLVSLLAGCVVGQAARDRDHGVFAVAVDPGCFAGAAAARAAVGAQLGRMRSTRPAPGHRAVLVPGDAERDHRAAAAGVVTLPDAGLANLRELAARLGVTV</sequence>
<reference evidence="3 4" key="1">
    <citation type="submission" date="2020-03" db="EMBL/GenBank/DDBJ databases">
        <title>Whole genome shotgun sequence of Phytohabitans suffuscus NBRC 105367.</title>
        <authorList>
            <person name="Komaki H."/>
            <person name="Tamura T."/>
        </authorList>
    </citation>
    <scope>NUCLEOTIDE SEQUENCE [LARGE SCALE GENOMIC DNA]</scope>
    <source>
        <strain evidence="3 4">NBRC 105367</strain>
    </source>
</reference>
<evidence type="ECO:0000313" key="4">
    <source>
        <dbReference type="Proteomes" id="UP000503011"/>
    </source>
</evidence>
<evidence type="ECO:0000256" key="1">
    <source>
        <dbReference type="ARBA" id="ARBA00006056"/>
    </source>
</evidence>
<dbReference type="RefSeq" id="WP_173164291.1">
    <property type="nucleotide sequence ID" value="NZ_AP022871.1"/>
</dbReference>
<dbReference type="PANTHER" id="PTHR11091:SF0">
    <property type="entry name" value="MALATE DEHYDROGENASE"/>
    <property type="match status" value="1"/>
</dbReference>
<dbReference type="SUPFAM" id="SSF89733">
    <property type="entry name" value="L-sulfolactate dehydrogenase-like"/>
    <property type="match status" value="1"/>
</dbReference>
<comment type="similarity">
    <text evidence="1">Belongs to the LDH2/MDH2 oxidoreductase family.</text>
</comment>
<dbReference type="InterPro" id="IPR043143">
    <property type="entry name" value="Mal/L-sulf/L-lact_DH-like_NADP"/>
</dbReference>
<protein>
    <submittedName>
        <fullName evidence="3">Dehydrogenase</fullName>
    </submittedName>
</protein>
<dbReference type="InterPro" id="IPR043144">
    <property type="entry name" value="Mal/L-sulf/L-lact_DH-like_ah"/>
</dbReference>
<dbReference type="Gene3D" id="1.10.1530.10">
    <property type="match status" value="1"/>
</dbReference>
<evidence type="ECO:0000313" key="3">
    <source>
        <dbReference type="EMBL" id="BCB91334.1"/>
    </source>
</evidence>
<dbReference type="InterPro" id="IPR036111">
    <property type="entry name" value="Mal/L-sulfo/L-lacto_DH-like_sf"/>
</dbReference>
<dbReference type="AlphaFoldDB" id="A0A6F8YZ43"/>
<keyword evidence="4" id="KW-1185">Reference proteome</keyword>
<reference evidence="3 4" key="2">
    <citation type="submission" date="2020-03" db="EMBL/GenBank/DDBJ databases">
        <authorList>
            <person name="Ichikawa N."/>
            <person name="Kimura A."/>
            <person name="Kitahashi Y."/>
            <person name="Uohara A."/>
        </authorList>
    </citation>
    <scope>NUCLEOTIDE SEQUENCE [LARGE SCALE GENOMIC DNA]</scope>
    <source>
        <strain evidence="3 4">NBRC 105367</strain>
    </source>
</reference>
<dbReference type="InterPro" id="IPR003767">
    <property type="entry name" value="Malate/L-lactate_DH-like"/>
</dbReference>
<dbReference type="Proteomes" id="UP000503011">
    <property type="component" value="Chromosome"/>
</dbReference>
<dbReference type="PANTHER" id="PTHR11091">
    <property type="entry name" value="OXIDOREDUCTASE-RELATED"/>
    <property type="match status" value="1"/>
</dbReference>
<proteinExistence type="inferred from homology"/>
<accession>A0A6F8YZ43</accession>